<evidence type="ECO:0000256" key="1">
    <source>
        <dbReference type="SAM" id="MobiDB-lite"/>
    </source>
</evidence>
<organism evidence="2 3">
    <name type="scientific">Hyaloscypha variabilis (strain UAMH 11265 / GT02V1 / F)</name>
    <name type="common">Meliniomyces variabilis</name>
    <dbReference type="NCBI Taxonomy" id="1149755"/>
    <lineage>
        <taxon>Eukaryota</taxon>
        <taxon>Fungi</taxon>
        <taxon>Dikarya</taxon>
        <taxon>Ascomycota</taxon>
        <taxon>Pezizomycotina</taxon>
        <taxon>Leotiomycetes</taxon>
        <taxon>Helotiales</taxon>
        <taxon>Hyaloscyphaceae</taxon>
        <taxon>Hyaloscypha</taxon>
        <taxon>Hyaloscypha variabilis</taxon>
    </lineage>
</organism>
<dbReference type="EMBL" id="KZ613957">
    <property type="protein sequence ID" value="PMD32934.1"/>
    <property type="molecule type" value="Genomic_DNA"/>
</dbReference>
<gene>
    <name evidence="2" type="ORF">L207DRAFT_571733</name>
</gene>
<sequence>MPVVKLASGQRIPPYTAASASSTGTGTVPLQPAQEHPPLPNSQSSKPTSPIAKSASNNAEIGLSAVLGVILADAGSGRCVLLLQEERVSKKTSGAGRGFEPCVSDDTDPAGCAKSVWTRTDERVSTAVTGAKSWALSPQVPGYGPGGTYAAEVDSTGREHEGML</sequence>
<reference evidence="2 3" key="1">
    <citation type="submission" date="2016-04" db="EMBL/GenBank/DDBJ databases">
        <title>A degradative enzymes factory behind the ericoid mycorrhizal symbiosis.</title>
        <authorList>
            <consortium name="DOE Joint Genome Institute"/>
            <person name="Martino E."/>
            <person name="Morin E."/>
            <person name="Grelet G."/>
            <person name="Kuo A."/>
            <person name="Kohler A."/>
            <person name="Daghino S."/>
            <person name="Barry K."/>
            <person name="Choi C."/>
            <person name="Cichocki N."/>
            <person name="Clum A."/>
            <person name="Copeland A."/>
            <person name="Hainaut M."/>
            <person name="Haridas S."/>
            <person name="Labutti K."/>
            <person name="Lindquist E."/>
            <person name="Lipzen A."/>
            <person name="Khouja H.-R."/>
            <person name="Murat C."/>
            <person name="Ohm R."/>
            <person name="Olson A."/>
            <person name="Spatafora J."/>
            <person name="Veneault-Fourrey C."/>
            <person name="Henrissat B."/>
            <person name="Grigoriev I."/>
            <person name="Martin F."/>
            <person name="Perotto S."/>
        </authorList>
    </citation>
    <scope>NUCLEOTIDE SEQUENCE [LARGE SCALE GENOMIC DNA]</scope>
    <source>
        <strain evidence="2 3">F</strain>
    </source>
</reference>
<feature type="compositionally biased region" description="Low complexity" evidence="1">
    <location>
        <begin position="16"/>
        <end position="27"/>
    </location>
</feature>
<name>A0A2J6R339_HYAVF</name>
<protein>
    <submittedName>
        <fullName evidence="2">Uncharacterized protein</fullName>
    </submittedName>
</protein>
<dbReference type="Proteomes" id="UP000235786">
    <property type="component" value="Unassembled WGS sequence"/>
</dbReference>
<evidence type="ECO:0000313" key="2">
    <source>
        <dbReference type="EMBL" id="PMD32934.1"/>
    </source>
</evidence>
<evidence type="ECO:0000313" key="3">
    <source>
        <dbReference type="Proteomes" id="UP000235786"/>
    </source>
</evidence>
<proteinExistence type="predicted"/>
<accession>A0A2J6R339</accession>
<feature type="region of interest" description="Disordered" evidence="1">
    <location>
        <begin position="1"/>
        <end position="54"/>
    </location>
</feature>
<dbReference type="AlphaFoldDB" id="A0A2J6R339"/>
<keyword evidence="3" id="KW-1185">Reference proteome</keyword>